<feature type="binding site" evidence="1">
    <location>
        <position position="144"/>
    </location>
    <ligand>
        <name>Zn(2+)</name>
        <dbReference type="ChEBI" id="CHEBI:29105"/>
        <note>catalytic</note>
    </ligand>
</feature>
<evidence type="ECO:0000313" key="5">
    <source>
        <dbReference type="Proteomes" id="UP000199620"/>
    </source>
</evidence>
<evidence type="ECO:0000256" key="1">
    <source>
        <dbReference type="PROSITE-ProRule" id="PRU01211"/>
    </source>
</evidence>
<protein>
    <submittedName>
        <fullName evidence="4">Astacin (Peptidase family M12A)</fullName>
    </submittedName>
</protein>
<keyword evidence="1" id="KW-0378">Hydrolase</keyword>
<evidence type="ECO:0000259" key="3">
    <source>
        <dbReference type="PROSITE" id="PS51864"/>
    </source>
</evidence>
<name>A0ABY0WCC5_9PSED</name>
<accession>A0ABY0WCC5</accession>
<comment type="cofactor">
    <cofactor evidence="1">
        <name>Zn(2+)</name>
        <dbReference type="ChEBI" id="CHEBI:29105"/>
    </cofactor>
    <text evidence="1">Binds 1 zinc ion per subunit.</text>
</comment>
<keyword evidence="1" id="KW-0862">Zinc</keyword>
<dbReference type="InterPro" id="IPR024079">
    <property type="entry name" value="MetalloPept_cat_dom_sf"/>
</dbReference>
<dbReference type="SMART" id="SM00235">
    <property type="entry name" value="ZnMc"/>
    <property type="match status" value="1"/>
</dbReference>
<gene>
    <name evidence="4" type="ORF">SAMN04490181_1215</name>
</gene>
<keyword evidence="1" id="KW-0645">Protease</keyword>
<dbReference type="PANTHER" id="PTHR10127:SF850">
    <property type="entry name" value="METALLOENDOPEPTIDASE"/>
    <property type="match status" value="1"/>
</dbReference>
<reference evidence="4 5" key="1">
    <citation type="submission" date="2016-10" db="EMBL/GenBank/DDBJ databases">
        <authorList>
            <person name="Varghese N."/>
            <person name="Submissions S."/>
        </authorList>
    </citation>
    <scope>NUCLEOTIDE SEQUENCE [LARGE SCALE GENOMIC DNA]</scope>
    <source>
        <strain evidence="4 5">BS2771</strain>
    </source>
</reference>
<sequence>MTVNLNAYSSAYPLSYSPNDSAEQTDNREASALSRQKRGVASTSALWPQHSVIRISLMGMTNEQETFTKANINKWAPHVNLTFEFTDDADGDIRIAANNDISGGHSYVGFHALDVPAEEPTTVIGFKNGLNAFNAGTIQHEFGHVLGLQHEHQHENNDLDIDWLEVNKDYADKGGAEEVKLNFEPLVNDVVTSDYDRQSIMHYGFDSSLLNGGNAIADNNELSEGDINFIRSLYPPVVRKKPATLSWWDFRQAHKPA</sequence>
<feature type="active site" evidence="1">
    <location>
        <position position="141"/>
    </location>
</feature>
<dbReference type="Pfam" id="PF01400">
    <property type="entry name" value="Astacin"/>
    <property type="match status" value="1"/>
</dbReference>
<proteinExistence type="predicted"/>
<dbReference type="Proteomes" id="UP000199620">
    <property type="component" value="Chromosome I"/>
</dbReference>
<dbReference type="SUPFAM" id="SSF55486">
    <property type="entry name" value="Metalloproteases ('zincins'), catalytic domain"/>
    <property type="match status" value="1"/>
</dbReference>
<feature type="binding site" evidence="1">
    <location>
        <position position="150"/>
    </location>
    <ligand>
        <name>Zn(2+)</name>
        <dbReference type="ChEBI" id="CHEBI:29105"/>
        <note>catalytic</note>
    </ligand>
</feature>
<dbReference type="InterPro" id="IPR006026">
    <property type="entry name" value="Peptidase_Metallo"/>
</dbReference>
<feature type="region of interest" description="Disordered" evidence="2">
    <location>
        <begin position="16"/>
        <end position="37"/>
    </location>
</feature>
<keyword evidence="1" id="KW-0482">Metalloprotease</keyword>
<dbReference type="RefSeq" id="WP_223232696.1">
    <property type="nucleotide sequence ID" value="NZ_CP122540.1"/>
</dbReference>
<dbReference type="Gene3D" id="3.40.390.10">
    <property type="entry name" value="Collagenase (Catalytic Domain)"/>
    <property type="match status" value="1"/>
</dbReference>
<feature type="domain" description="Peptidase M12A" evidence="3">
    <location>
        <begin position="38"/>
        <end position="236"/>
    </location>
</feature>
<dbReference type="InterPro" id="IPR001506">
    <property type="entry name" value="Peptidase_M12A"/>
</dbReference>
<organism evidence="4 5">
    <name type="scientific">Pseudomonas brenneri</name>
    <dbReference type="NCBI Taxonomy" id="129817"/>
    <lineage>
        <taxon>Bacteria</taxon>
        <taxon>Pseudomonadati</taxon>
        <taxon>Pseudomonadota</taxon>
        <taxon>Gammaproteobacteria</taxon>
        <taxon>Pseudomonadales</taxon>
        <taxon>Pseudomonadaceae</taxon>
        <taxon>Pseudomonas</taxon>
    </lineage>
</organism>
<evidence type="ECO:0000256" key="2">
    <source>
        <dbReference type="SAM" id="MobiDB-lite"/>
    </source>
</evidence>
<keyword evidence="5" id="KW-1185">Reference proteome</keyword>
<dbReference type="PROSITE" id="PS51864">
    <property type="entry name" value="ASTACIN"/>
    <property type="match status" value="1"/>
</dbReference>
<dbReference type="EMBL" id="LT629800">
    <property type="protein sequence ID" value="SDU89876.1"/>
    <property type="molecule type" value="Genomic_DNA"/>
</dbReference>
<feature type="binding site" evidence="1">
    <location>
        <position position="140"/>
    </location>
    <ligand>
        <name>Zn(2+)</name>
        <dbReference type="ChEBI" id="CHEBI:29105"/>
        <note>catalytic</note>
    </ligand>
</feature>
<dbReference type="PANTHER" id="PTHR10127">
    <property type="entry name" value="DISCOIDIN, CUB, EGF, LAMININ , AND ZINC METALLOPROTEASE DOMAIN CONTAINING"/>
    <property type="match status" value="1"/>
</dbReference>
<keyword evidence="1" id="KW-0479">Metal-binding</keyword>
<comment type="caution">
    <text evidence="1">Lacks conserved residue(s) required for the propagation of feature annotation.</text>
</comment>
<evidence type="ECO:0000313" key="4">
    <source>
        <dbReference type="EMBL" id="SDU89876.1"/>
    </source>
</evidence>